<dbReference type="Proteomes" id="UP001262032">
    <property type="component" value="Unassembled WGS sequence"/>
</dbReference>
<evidence type="ECO:0000313" key="1">
    <source>
        <dbReference type="EMBL" id="MDR7166219.1"/>
    </source>
</evidence>
<dbReference type="EMBL" id="JAVDWN010000033">
    <property type="protein sequence ID" value="MDR7166219.1"/>
    <property type="molecule type" value="Genomic_DNA"/>
</dbReference>
<organism evidence="1 2">
    <name type="scientific">Pseudarthrobacter oxydans</name>
    <name type="common">Arthrobacter oxydans</name>
    <dbReference type="NCBI Taxonomy" id="1671"/>
    <lineage>
        <taxon>Bacteria</taxon>
        <taxon>Bacillati</taxon>
        <taxon>Actinomycetota</taxon>
        <taxon>Actinomycetes</taxon>
        <taxon>Micrococcales</taxon>
        <taxon>Micrococcaceae</taxon>
        <taxon>Pseudarthrobacter</taxon>
    </lineage>
</organism>
<reference evidence="1" key="1">
    <citation type="submission" date="2023-07" db="EMBL/GenBank/DDBJ databases">
        <title>Sorghum-associated microbial communities from plants grown in Nebraska, USA.</title>
        <authorList>
            <person name="Schachtman D."/>
        </authorList>
    </citation>
    <scope>NUCLEOTIDE SEQUENCE</scope>
    <source>
        <strain evidence="1">BE261</strain>
    </source>
</reference>
<gene>
    <name evidence="1" type="ORF">J2X12_004273</name>
</gene>
<comment type="caution">
    <text evidence="1">The sequence shown here is derived from an EMBL/GenBank/DDBJ whole genome shotgun (WGS) entry which is preliminary data.</text>
</comment>
<name>A0AAW8NI21_PSEOX</name>
<protein>
    <submittedName>
        <fullName evidence="1">Uncharacterized protein</fullName>
    </submittedName>
</protein>
<accession>A0AAW8NI21</accession>
<evidence type="ECO:0000313" key="2">
    <source>
        <dbReference type="Proteomes" id="UP001262032"/>
    </source>
</evidence>
<proteinExistence type="predicted"/>
<sequence length="62" mass="6753">MAAWGELWICEVSDLTGPRYRALRTAVKIGGHELRRQVVQTYVIGRTTALLFDSTGASGDAS</sequence>
<dbReference type="AlphaFoldDB" id="A0AAW8NI21"/>